<dbReference type="PANTHER" id="PTHR45877">
    <property type="entry name" value="E3 UBIQUITIN-PROTEIN LIGASE SIAH2"/>
    <property type="match status" value="1"/>
</dbReference>
<dbReference type="Proteomes" id="UP001154078">
    <property type="component" value="Chromosome 7"/>
</dbReference>
<dbReference type="Pfam" id="PF21362">
    <property type="entry name" value="Sina_RING"/>
    <property type="match status" value="1"/>
</dbReference>
<dbReference type="InterPro" id="IPR004162">
    <property type="entry name" value="SINA-like_animal"/>
</dbReference>
<accession>A0A9P0FN04</accession>
<name>A0A9P0FN04_BRAAE</name>
<evidence type="ECO:0000256" key="2">
    <source>
        <dbReference type="ARBA" id="ARBA00022771"/>
    </source>
</evidence>
<dbReference type="AlphaFoldDB" id="A0A9P0FN04"/>
<dbReference type="GO" id="GO:0008270">
    <property type="term" value="F:zinc ion binding"/>
    <property type="evidence" value="ECO:0007669"/>
    <property type="project" value="UniProtKB-KW"/>
</dbReference>
<dbReference type="EMBL" id="OV121138">
    <property type="protein sequence ID" value="CAH0560714.1"/>
    <property type="molecule type" value="Genomic_DNA"/>
</dbReference>
<dbReference type="PANTHER" id="PTHR45877:SF2">
    <property type="entry name" value="E3 UBIQUITIN-PROTEIN LIGASE SINA-RELATED"/>
    <property type="match status" value="1"/>
</dbReference>
<sequence length="259" mass="30161">MVKITFNPNIIQDFKCPNCELYMLPPIYQCKKGHNQCDECFGKLKKCHECSECKSDERSYVLEEIAEYLEFPCKFKEKGCDFKSYYDNVNVHQNVCSFRENKTTKSKENKPNTKIKQPPTDSKSDSKGYMKVNPLFLEENKCPLCNYYIDNFVYYCTNGHQVCLYCVEITKICYICLAPVCTDTSNFKCDSTLEYPCKFQNLGCKFQGHFRDVLEHQMDCDCNAYSDSDTTLTANIGYSVFNTEDDSDFVIRDFFKTCL</sequence>
<evidence type="ECO:0000259" key="5">
    <source>
        <dbReference type="Pfam" id="PF21362"/>
    </source>
</evidence>
<evidence type="ECO:0000256" key="4">
    <source>
        <dbReference type="SAM" id="MobiDB-lite"/>
    </source>
</evidence>
<feature type="region of interest" description="Disordered" evidence="4">
    <location>
        <begin position="103"/>
        <end position="126"/>
    </location>
</feature>
<reference evidence="6" key="1">
    <citation type="submission" date="2021-12" db="EMBL/GenBank/DDBJ databases">
        <authorList>
            <person name="King R."/>
        </authorList>
    </citation>
    <scope>NUCLEOTIDE SEQUENCE</scope>
</reference>
<dbReference type="SUPFAM" id="SSF49599">
    <property type="entry name" value="TRAF domain-like"/>
    <property type="match status" value="1"/>
</dbReference>
<dbReference type="GO" id="GO:0043161">
    <property type="term" value="P:proteasome-mediated ubiquitin-dependent protein catabolic process"/>
    <property type="evidence" value="ECO:0007669"/>
    <property type="project" value="TreeGrafter"/>
</dbReference>
<dbReference type="Gene3D" id="3.30.40.10">
    <property type="entry name" value="Zinc/RING finger domain, C3HC4 (zinc finger)"/>
    <property type="match status" value="2"/>
</dbReference>
<protein>
    <recommendedName>
        <fullName evidence="5">E3 ubiquitin-protein ligase Sina-like RING finger domain-containing protein</fullName>
    </recommendedName>
</protein>
<evidence type="ECO:0000313" key="7">
    <source>
        <dbReference type="Proteomes" id="UP001154078"/>
    </source>
</evidence>
<dbReference type="GO" id="GO:0031624">
    <property type="term" value="F:ubiquitin conjugating enzyme binding"/>
    <property type="evidence" value="ECO:0007669"/>
    <property type="project" value="TreeGrafter"/>
</dbReference>
<keyword evidence="7" id="KW-1185">Reference proteome</keyword>
<organism evidence="6 7">
    <name type="scientific">Brassicogethes aeneus</name>
    <name type="common">Rape pollen beetle</name>
    <name type="synonym">Meligethes aeneus</name>
    <dbReference type="NCBI Taxonomy" id="1431903"/>
    <lineage>
        <taxon>Eukaryota</taxon>
        <taxon>Metazoa</taxon>
        <taxon>Ecdysozoa</taxon>
        <taxon>Arthropoda</taxon>
        <taxon>Hexapoda</taxon>
        <taxon>Insecta</taxon>
        <taxon>Pterygota</taxon>
        <taxon>Neoptera</taxon>
        <taxon>Endopterygota</taxon>
        <taxon>Coleoptera</taxon>
        <taxon>Polyphaga</taxon>
        <taxon>Cucujiformia</taxon>
        <taxon>Nitidulidae</taxon>
        <taxon>Meligethinae</taxon>
        <taxon>Brassicogethes</taxon>
    </lineage>
</organism>
<keyword evidence="3" id="KW-0862">Zinc</keyword>
<feature type="domain" description="E3 ubiquitin-protein ligase Sina-like RING finger" evidence="5">
    <location>
        <begin position="16"/>
        <end position="50"/>
    </location>
</feature>
<keyword evidence="1" id="KW-0479">Metal-binding</keyword>
<gene>
    <name evidence="6" type="ORF">MELIAE_LOCUS10430</name>
</gene>
<evidence type="ECO:0000256" key="3">
    <source>
        <dbReference type="ARBA" id="ARBA00022833"/>
    </source>
</evidence>
<proteinExistence type="predicted"/>
<dbReference type="InterPro" id="IPR049548">
    <property type="entry name" value="Sina-like_RING"/>
</dbReference>
<dbReference type="GO" id="GO:0005737">
    <property type="term" value="C:cytoplasm"/>
    <property type="evidence" value="ECO:0007669"/>
    <property type="project" value="TreeGrafter"/>
</dbReference>
<evidence type="ECO:0000313" key="6">
    <source>
        <dbReference type="EMBL" id="CAH0560714.1"/>
    </source>
</evidence>
<dbReference type="OrthoDB" id="8182903at2759"/>
<keyword evidence="2" id="KW-0863">Zinc-finger</keyword>
<dbReference type="InterPro" id="IPR013083">
    <property type="entry name" value="Znf_RING/FYVE/PHD"/>
</dbReference>
<feature type="compositionally biased region" description="Polar residues" evidence="4">
    <location>
        <begin position="112"/>
        <end position="121"/>
    </location>
</feature>
<dbReference type="GO" id="GO:0061630">
    <property type="term" value="F:ubiquitin protein ligase activity"/>
    <property type="evidence" value="ECO:0007669"/>
    <property type="project" value="TreeGrafter"/>
</dbReference>
<evidence type="ECO:0000256" key="1">
    <source>
        <dbReference type="ARBA" id="ARBA00022723"/>
    </source>
</evidence>